<dbReference type="STRING" id="1705562.AMS69_07605"/>
<dbReference type="Pfam" id="PF25920">
    <property type="entry name" value="DUF7966"/>
    <property type="match status" value="1"/>
</dbReference>
<dbReference type="OrthoDB" id="242682at2157"/>
<protein>
    <submittedName>
        <fullName evidence="2">Uncharacterized protein</fullName>
    </submittedName>
</protein>
<feature type="region of interest" description="Disordered" evidence="1">
    <location>
        <begin position="1"/>
        <end position="49"/>
    </location>
</feature>
<organism evidence="2 3">
    <name type="scientific">Haloarcula rubripromontorii</name>
    <dbReference type="NCBI Taxonomy" id="1705562"/>
    <lineage>
        <taxon>Archaea</taxon>
        <taxon>Methanobacteriati</taxon>
        <taxon>Methanobacteriota</taxon>
        <taxon>Stenosarchaea group</taxon>
        <taxon>Halobacteria</taxon>
        <taxon>Halobacteriales</taxon>
        <taxon>Haloarculaceae</taxon>
        <taxon>Haloarcula</taxon>
    </lineage>
</organism>
<proteinExistence type="predicted"/>
<name>A0A0N0U9H6_9EURY</name>
<accession>A0A0N0U9H6</accession>
<evidence type="ECO:0000313" key="2">
    <source>
        <dbReference type="EMBL" id="KOX93776.1"/>
    </source>
</evidence>
<dbReference type="PATRIC" id="fig|1705562.3.peg.2592"/>
<dbReference type="Proteomes" id="UP000037729">
    <property type="component" value="Unassembled WGS sequence"/>
</dbReference>
<dbReference type="EMBL" id="LIUF01000002">
    <property type="protein sequence ID" value="KOX93776.1"/>
    <property type="molecule type" value="Genomic_DNA"/>
</dbReference>
<gene>
    <name evidence="2" type="ORF">AMS69_07605</name>
</gene>
<dbReference type="RefSeq" id="WP_053967464.1">
    <property type="nucleotide sequence ID" value="NZ_JAWJXX010000016.1"/>
</dbReference>
<keyword evidence="3" id="KW-1185">Reference proteome</keyword>
<evidence type="ECO:0000313" key="3">
    <source>
        <dbReference type="Proteomes" id="UP000037729"/>
    </source>
</evidence>
<dbReference type="InterPro" id="IPR058272">
    <property type="entry name" value="DUF7966"/>
</dbReference>
<sequence>MADSDQVKAALSALAAGEGDSDDRGQATQAADREGDSSTARMAIDETGGDAGYQTVIERATRATDDIDEAVAFVETVGVGQLEAAVEQAEHEVSGLADEGRAALRAFRRYRDAAAGTDDGS</sequence>
<dbReference type="AlphaFoldDB" id="A0A0N0U9H6"/>
<comment type="caution">
    <text evidence="2">The sequence shown here is derived from an EMBL/GenBank/DDBJ whole genome shotgun (WGS) entry which is preliminary data.</text>
</comment>
<reference evidence="2 3" key="1">
    <citation type="submission" date="2015-08" db="EMBL/GenBank/DDBJ databases">
        <title>Genomes of Isolates from Cabo Rojo, PR.</title>
        <authorList>
            <person name="Sanchez-Nieves R.L."/>
            <person name="Montalvo-Rodriguez R."/>
        </authorList>
    </citation>
    <scope>NUCLEOTIDE SEQUENCE [LARGE SCALE GENOMIC DNA]</scope>
    <source>
        <strain evidence="2 3">SL3</strain>
    </source>
</reference>
<evidence type="ECO:0000256" key="1">
    <source>
        <dbReference type="SAM" id="MobiDB-lite"/>
    </source>
</evidence>